<gene>
    <name evidence="1" type="ORF">ElyMa_005216100</name>
</gene>
<dbReference type="Proteomes" id="UP000762676">
    <property type="component" value="Unassembled WGS sequence"/>
</dbReference>
<dbReference type="EMBL" id="BMAT01010415">
    <property type="protein sequence ID" value="GFS26485.1"/>
    <property type="molecule type" value="Genomic_DNA"/>
</dbReference>
<organism evidence="1 2">
    <name type="scientific">Elysia marginata</name>
    <dbReference type="NCBI Taxonomy" id="1093978"/>
    <lineage>
        <taxon>Eukaryota</taxon>
        <taxon>Metazoa</taxon>
        <taxon>Spiralia</taxon>
        <taxon>Lophotrochozoa</taxon>
        <taxon>Mollusca</taxon>
        <taxon>Gastropoda</taxon>
        <taxon>Heterobranchia</taxon>
        <taxon>Euthyneura</taxon>
        <taxon>Panpulmonata</taxon>
        <taxon>Sacoglossa</taxon>
        <taxon>Placobranchoidea</taxon>
        <taxon>Plakobranchidae</taxon>
        <taxon>Elysia</taxon>
    </lineage>
</organism>
<evidence type="ECO:0000313" key="1">
    <source>
        <dbReference type="EMBL" id="GFS26485.1"/>
    </source>
</evidence>
<comment type="caution">
    <text evidence="1">The sequence shown here is derived from an EMBL/GenBank/DDBJ whole genome shotgun (WGS) entry which is preliminary data.</text>
</comment>
<dbReference type="AlphaFoldDB" id="A0AAV4JW34"/>
<evidence type="ECO:0000313" key="2">
    <source>
        <dbReference type="Proteomes" id="UP000762676"/>
    </source>
</evidence>
<accession>A0AAV4JW34</accession>
<sequence>MVYLDGGALSYFGMNYHVAAVQRFAYSTDPEDDTRQIQSYWDSRWIGVRLGKIQPDVQTRTDFSWTHTFSNHDCNDDG</sequence>
<protein>
    <submittedName>
        <fullName evidence="1">Uncharacterized protein</fullName>
    </submittedName>
</protein>
<feature type="non-terminal residue" evidence="1">
    <location>
        <position position="78"/>
    </location>
</feature>
<name>A0AAV4JW34_9GAST</name>
<keyword evidence="2" id="KW-1185">Reference proteome</keyword>
<proteinExistence type="predicted"/>
<reference evidence="1 2" key="1">
    <citation type="journal article" date="2021" name="Elife">
        <title>Chloroplast acquisition without the gene transfer in kleptoplastic sea slugs, Plakobranchus ocellatus.</title>
        <authorList>
            <person name="Maeda T."/>
            <person name="Takahashi S."/>
            <person name="Yoshida T."/>
            <person name="Shimamura S."/>
            <person name="Takaki Y."/>
            <person name="Nagai Y."/>
            <person name="Toyoda A."/>
            <person name="Suzuki Y."/>
            <person name="Arimoto A."/>
            <person name="Ishii H."/>
            <person name="Satoh N."/>
            <person name="Nishiyama T."/>
            <person name="Hasebe M."/>
            <person name="Maruyama T."/>
            <person name="Minagawa J."/>
            <person name="Obokata J."/>
            <person name="Shigenobu S."/>
        </authorList>
    </citation>
    <scope>NUCLEOTIDE SEQUENCE [LARGE SCALE GENOMIC DNA]</scope>
</reference>